<organism evidence="1">
    <name type="scientific">Anopheles marajoara</name>
    <dbReference type="NCBI Taxonomy" id="58244"/>
    <lineage>
        <taxon>Eukaryota</taxon>
        <taxon>Metazoa</taxon>
        <taxon>Ecdysozoa</taxon>
        <taxon>Arthropoda</taxon>
        <taxon>Hexapoda</taxon>
        <taxon>Insecta</taxon>
        <taxon>Pterygota</taxon>
        <taxon>Neoptera</taxon>
        <taxon>Endopterygota</taxon>
        <taxon>Diptera</taxon>
        <taxon>Nematocera</taxon>
        <taxon>Culicoidea</taxon>
        <taxon>Culicidae</taxon>
        <taxon>Anophelinae</taxon>
        <taxon>Anopheles</taxon>
    </lineage>
</organism>
<sequence>MLSLLSSCQSFLCSPPAFSRQSPCLHDRRHPPAVDTQPARPDRAVLHSHFPPVLASYHSSCCSLGSYQTHPHCHRPSVRYPSSDAIDCDHR</sequence>
<accession>A0A2M4C9S9</accession>
<protein>
    <submittedName>
        <fullName evidence="1">Putative secreted protein</fullName>
    </submittedName>
</protein>
<dbReference type="EMBL" id="GGFJ01012939">
    <property type="protein sequence ID" value="MBW62080.1"/>
    <property type="molecule type" value="Transcribed_RNA"/>
</dbReference>
<dbReference type="AlphaFoldDB" id="A0A2M4C9S9"/>
<reference evidence="1" key="1">
    <citation type="submission" date="2018-01" db="EMBL/GenBank/DDBJ databases">
        <title>An insight into the sialome of Amazonian anophelines.</title>
        <authorList>
            <person name="Ribeiro J.M."/>
            <person name="Scarpassa V."/>
            <person name="Calvo E."/>
        </authorList>
    </citation>
    <scope>NUCLEOTIDE SEQUENCE</scope>
    <source>
        <tissue evidence="1">Salivary glands</tissue>
    </source>
</reference>
<proteinExistence type="predicted"/>
<name>A0A2M4C9S9_9DIPT</name>
<evidence type="ECO:0000313" key="1">
    <source>
        <dbReference type="EMBL" id="MBW62080.1"/>
    </source>
</evidence>